<protein>
    <recommendedName>
        <fullName evidence="8">TF-B3 domain-containing protein</fullName>
    </recommendedName>
</protein>
<reference evidence="9 10" key="1">
    <citation type="journal article" date="2014" name="Nat. Genet.">
        <title>Genome sequence of the hot pepper provides insights into the evolution of pungency in Capsicum species.</title>
        <authorList>
            <person name="Kim S."/>
            <person name="Park M."/>
            <person name="Yeom S.I."/>
            <person name="Kim Y.M."/>
            <person name="Lee J.M."/>
            <person name="Lee H.A."/>
            <person name="Seo E."/>
            <person name="Choi J."/>
            <person name="Cheong K."/>
            <person name="Kim K.T."/>
            <person name="Jung K."/>
            <person name="Lee G.W."/>
            <person name="Oh S.K."/>
            <person name="Bae C."/>
            <person name="Kim S.B."/>
            <person name="Lee H.Y."/>
            <person name="Kim S.Y."/>
            <person name="Kim M.S."/>
            <person name="Kang B.C."/>
            <person name="Jo Y.D."/>
            <person name="Yang H.B."/>
            <person name="Jeong H.J."/>
            <person name="Kang W.H."/>
            <person name="Kwon J.K."/>
            <person name="Shin C."/>
            <person name="Lim J.Y."/>
            <person name="Park J.H."/>
            <person name="Huh J.H."/>
            <person name="Kim J.S."/>
            <person name="Kim B.D."/>
            <person name="Cohen O."/>
            <person name="Paran I."/>
            <person name="Suh M.C."/>
            <person name="Lee S.B."/>
            <person name="Kim Y.K."/>
            <person name="Shin Y."/>
            <person name="Noh S.J."/>
            <person name="Park J."/>
            <person name="Seo Y.S."/>
            <person name="Kwon S.Y."/>
            <person name="Kim H.A."/>
            <person name="Park J.M."/>
            <person name="Kim H.J."/>
            <person name="Choi S.B."/>
            <person name="Bosland P.W."/>
            <person name="Reeves G."/>
            <person name="Jo S.H."/>
            <person name="Lee B.W."/>
            <person name="Cho H.T."/>
            <person name="Choi H.S."/>
            <person name="Lee M.S."/>
            <person name="Yu Y."/>
            <person name="Do Choi Y."/>
            <person name="Park B.S."/>
            <person name="van Deynze A."/>
            <person name="Ashrafi H."/>
            <person name="Hill T."/>
            <person name="Kim W.T."/>
            <person name="Pai H.S."/>
            <person name="Ahn H.K."/>
            <person name="Yeam I."/>
            <person name="Giovannoni J.J."/>
            <person name="Rose J.K."/>
            <person name="Sorensen I."/>
            <person name="Lee S.J."/>
            <person name="Kim R.W."/>
            <person name="Choi I.Y."/>
            <person name="Choi B.S."/>
            <person name="Lim J.S."/>
            <person name="Lee Y.H."/>
            <person name="Choi D."/>
        </authorList>
    </citation>
    <scope>NUCLEOTIDE SEQUENCE [LARGE SCALE GENOMIC DNA]</scope>
    <source>
        <strain evidence="10">cv. CM334</strain>
    </source>
</reference>
<comment type="caution">
    <text evidence="9">The sequence shown here is derived from an EMBL/GenBank/DDBJ whole genome shotgun (WGS) entry which is preliminary data.</text>
</comment>
<dbReference type="GO" id="GO:0003677">
    <property type="term" value="F:DNA binding"/>
    <property type="evidence" value="ECO:0007669"/>
    <property type="project" value="UniProtKB-KW"/>
</dbReference>
<organism evidence="9 10">
    <name type="scientific">Capsicum annuum</name>
    <name type="common">Capsicum pepper</name>
    <dbReference type="NCBI Taxonomy" id="4072"/>
    <lineage>
        <taxon>Eukaryota</taxon>
        <taxon>Viridiplantae</taxon>
        <taxon>Streptophyta</taxon>
        <taxon>Embryophyta</taxon>
        <taxon>Tracheophyta</taxon>
        <taxon>Spermatophyta</taxon>
        <taxon>Magnoliopsida</taxon>
        <taxon>eudicotyledons</taxon>
        <taxon>Gunneridae</taxon>
        <taxon>Pentapetalae</taxon>
        <taxon>asterids</taxon>
        <taxon>lamiids</taxon>
        <taxon>Solanales</taxon>
        <taxon>Solanaceae</taxon>
        <taxon>Solanoideae</taxon>
        <taxon>Capsiceae</taxon>
        <taxon>Capsicum</taxon>
    </lineage>
</organism>
<reference evidence="9 10" key="2">
    <citation type="journal article" date="2017" name="Genome Biol.">
        <title>New reference genome sequences of hot pepper reveal the massive evolution of plant disease-resistance genes by retroduplication.</title>
        <authorList>
            <person name="Kim S."/>
            <person name="Park J."/>
            <person name="Yeom S.I."/>
            <person name="Kim Y.M."/>
            <person name="Seo E."/>
            <person name="Kim K.T."/>
            <person name="Kim M.S."/>
            <person name="Lee J.M."/>
            <person name="Cheong K."/>
            <person name="Shin H.S."/>
            <person name="Kim S.B."/>
            <person name="Han K."/>
            <person name="Lee J."/>
            <person name="Park M."/>
            <person name="Lee H.A."/>
            <person name="Lee H.Y."/>
            <person name="Lee Y."/>
            <person name="Oh S."/>
            <person name="Lee J.H."/>
            <person name="Choi E."/>
            <person name="Choi E."/>
            <person name="Lee S.E."/>
            <person name="Jeon J."/>
            <person name="Kim H."/>
            <person name="Choi G."/>
            <person name="Song H."/>
            <person name="Lee J."/>
            <person name="Lee S.C."/>
            <person name="Kwon J.K."/>
            <person name="Lee H.Y."/>
            <person name="Koo N."/>
            <person name="Hong Y."/>
            <person name="Kim R.W."/>
            <person name="Kang W.H."/>
            <person name="Huh J.H."/>
            <person name="Kang B.C."/>
            <person name="Yang T.J."/>
            <person name="Lee Y.H."/>
            <person name="Bennetzen J.L."/>
            <person name="Choi D."/>
        </authorList>
    </citation>
    <scope>NUCLEOTIDE SEQUENCE [LARGE SCALE GENOMIC DNA]</scope>
    <source>
        <strain evidence="10">cv. CM334</strain>
    </source>
</reference>
<evidence type="ECO:0000313" key="10">
    <source>
        <dbReference type="Proteomes" id="UP000222542"/>
    </source>
</evidence>
<comment type="subcellular location">
    <subcellularLocation>
        <location evidence="1">Nucleus</location>
    </subcellularLocation>
</comment>
<dbReference type="Pfam" id="PF02362">
    <property type="entry name" value="B3"/>
    <property type="match status" value="2"/>
</dbReference>
<dbReference type="InterPro" id="IPR015300">
    <property type="entry name" value="DNA-bd_pseudobarrel_sf"/>
</dbReference>
<name>A0A2G2XW66_CAPAN</name>
<proteinExistence type="predicted"/>
<sequence length="361" mass="41760">MKIPPRKPHFFKPILPGFKNGINVPIGFLKYLKGHEHIEHALLKRGGKEWLVKVNGRRFEDGWKKFAKEHGLQLGDLLIFRHDGDMKFEVITIFDSTHCEREYAEYLRQEEGKDVEEEHEEEEDGEEEEDEEEEHEEEAHIVEEISKDFEFKGKPKPKIKTSGKAFSNVEAAKHMNLSHSHFICTIRPYCLSAHFLCIPKKFAQENRLHDRKCMMIMRDEQQTWTFSVYTNGNNTCIGSGWHEFCITKCLKEGDCLMFEIVSNGETPIFRFHGKFHIKARAEVKKKNLDAERMSDKAITDDRLKTSDVTTPKSQVTASTSADANSHFISTIKPYTLIFFVLLTVILTNVTATLAYNSLLFL</sequence>
<feature type="domain" description="TF-B3" evidence="8">
    <location>
        <begin position="7"/>
        <end position="96"/>
    </location>
</feature>
<dbReference type="PANTHER" id="PTHR31674:SF52">
    <property type="entry name" value="B3 DOMAIN-CONTAINING PROTEIN REM15"/>
    <property type="match status" value="1"/>
</dbReference>
<gene>
    <name evidence="9" type="ORF">T459_34399</name>
</gene>
<dbReference type="AlphaFoldDB" id="A0A2G2XW66"/>
<keyword evidence="4" id="KW-0804">Transcription</keyword>
<dbReference type="EMBL" id="AYRZ02000120">
    <property type="protein sequence ID" value="PHT61768.1"/>
    <property type="molecule type" value="Genomic_DNA"/>
</dbReference>
<evidence type="ECO:0000256" key="5">
    <source>
        <dbReference type="ARBA" id="ARBA00023242"/>
    </source>
</evidence>
<feature type="compositionally biased region" description="Acidic residues" evidence="6">
    <location>
        <begin position="113"/>
        <end position="136"/>
    </location>
</feature>
<dbReference type="STRING" id="4072.A0A2G2XW66"/>
<feature type="transmembrane region" description="Helical" evidence="7">
    <location>
        <begin position="334"/>
        <end position="355"/>
    </location>
</feature>
<evidence type="ECO:0000256" key="6">
    <source>
        <dbReference type="SAM" id="MobiDB-lite"/>
    </source>
</evidence>
<dbReference type="SUPFAM" id="SSF101936">
    <property type="entry name" value="DNA-binding pseudobarrel domain"/>
    <property type="match status" value="2"/>
</dbReference>
<evidence type="ECO:0000256" key="1">
    <source>
        <dbReference type="ARBA" id="ARBA00004123"/>
    </source>
</evidence>
<feature type="domain" description="TF-B3" evidence="8">
    <location>
        <begin position="181"/>
        <end position="274"/>
    </location>
</feature>
<dbReference type="CDD" id="cd10017">
    <property type="entry name" value="B3_DNA"/>
    <property type="match status" value="2"/>
</dbReference>
<evidence type="ECO:0000256" key="3">
    <source>
        <dbReference type="ARBA" id="ARBA00023125"/>
    </source>
</evidence>
<dbReference type="InterPro" id="IPR003340">
    <property type="entry name" value="B3_DNA-bd"/>
</dbReference>
<keyword evidence="5" id="KW-0539">Nucleus</keyword>
<dbReference type="GO" id="GO:0005634">
    <property type="term" value="C:nucleus"/>
    <property type="evidence" value="ECO:0007669"/>
    <property type="project" value="UniProtKB-SubCell"/>
</dbReference>
<dbReference type="PANTHER" id="PTHR31674">
    <property type="entry name" value="B3 DOMAIN-CONTAINING PROTEIN REM-LIKE 3-RELATED"/>
    <property type="match status" value="1"/>
</dbReference>
<evidence type="ECO:0000259" key="8">
    <source>
        <dbReference type="PROSITE" id="PS50863"/>
    </source>
</evidence>
<keyword evidence="7" id="KW-0812">Transmembrane</keyword>
<keyword evidence="3" id="KW-0238">DNA-binding</keyword>
<accession>A0A2G2XW66</accession>
<keyword evidence="7" id="KW-0472">Membrane</keyword>
<keyword evidence="10" id="KW-1185">Reference proteome</keyword>
<dbReference type="Gene3D" id="2.40.330.10">
    <property type="entry name" value="DNA-binding pseudobarrel domain"/>
    <property type="match status" value="2"/>
</dbReference>
<evidence type="ECO:0000256" key="7">
    <source>
        <dbReference type="SAM" id="Phobius"/>
    </source>
</evidence>
<keyword evidence="7" id="KW-1133">Transmembrane helix</keyword>
<dbReference type="OMA" id="CYESAKQ"/>
<feature type="region of interest" description="Disordered" evidence="6">
    <location>
        <begin position="109"/>
        <end position="139"/>
    </location>
</feature>
<evidence type="ECO:0000313" key="9">
    <source>
        <dbReference type="EMBL" id="PHT61768.1"/>
    </source>
</evidence>
<dbReference type="Proteomes" id="UP000222542">
    <property type="component" value="Unassembled WGS sequence"/>
</dbReference>
<dbReference type="Gramene" id="PHT61768">
    <property type="protein sequence ID" value="PHT61768"/>
    <property type="gene ID" value="T459_34399"/>
</dbReference>
<dbReference type="InterPro" id="IPR039218">
    <property type="entry name" value="REM_fam"/>
</dbReference>
<dbReference type="PROSITE" id="PS50863">
    <property type="entry name" value="B3"/>
    <property type="match status" value="2"/>
</dbReference>
<evidence type="ECO:0000256" key="4">
    <source>
        <dbReference type="ARBA" id="ARBA00023163"/>
    </source>
</evidence>
<dbReference type="SMART" id="SM01019">
    <property type="entry name" value="B3"/>
    <property type="match status" value="2"/>
</dbReference>
<evidence type="ECO:0000256" key="2">
    <source>
        <dbReference type="ARBA" id="ARBA00023015"/>
    </source>
</evidence>
<keyword evidence="2" id="KW-0805">Transcription regulation</keyword>